<proteinExistence type="predicted"/>
<dbReference type="KEGG" id="snan:I6N98_11545"/>
<name>A0A7T4UNV7_9GAMM</name>
<reference evidence="1 2" key="1">
    <citation type="submission" date="2020-12" db="EMBL/GenBank/DDBJ databases">
        <authorList>
            <person name="Shan Y."/>
        </authorList>
    </citation>
    <scope>NUCLEOTIDE SEQUENCE [LARGE SCALE GENOMIC DNA]</scope>
    <source>
        <strain evidence="2">csc3.9</strain>
    </source>
</reference>
<protein>
    <recommendedName>
        <fullName evidence="3">Tetratricopeptide repeat protein</fullName>
    </recommendedName>
</protein>
<organism evidence="1 2">
    <name type="scientific">Spongiibacter nanhainus</name>
    <dbReference type="NCBI Taxonomy" id="2794344"/>
    <lineage>
        <taxon>Bacteria</taxon>
        <taxon>Pseudomonadati</taxon>
        <taxon>Pseudomonadota</taxon>
        <taxon>Gammaproteobacteria</taxon>
        <taxon>Cellvibrionales</taxon>
        <taxon>Spongiibacteraceae</taxon>
        <taxon>Spongiibacter</taxon>
    </lineage>
</organism>
<keyword evidence="2" id="KW-1185">Reference proteome</keyword>
<dbReference type="SUPFAM" id="SSF48452">
    <property type="entry name" value="TPR-like"/>
    <property type="match status" value="1"/>
</dbReference>
<dbReference type="RefSeq" id="WP_198568515.1">
    <property type="nucleotide sequence ID" value="NZ_CP066167.1"/>
</dbReference>
<dbReference type="InterPro" id="IPR011990">
    <property type="entry name" value="TPR-like_helical_dom_sf"/>
</dbReference>
<dbReference type="AlphaFoldDB" id="A0A7T4UNV7"/>
<dbReference type="EMBL" id="CP066167">
    <property type="protein sequence ID" value="QQD17013.1"/>
    <property type="molecule type" value="Genomic_DNA"/>
</dbReference>
<evidence type="ECO:0008006" key="3">
    <source>
        <dbReference type="Google" id="ProtNLM"/>
    </source>
</evidence>
<gene>
    <name evidence="1" type="ORF">I6N98_11545</name>
</gene>
<accession>A0A7T4UNV7</accession>
<evidence type="ECO:0000313" key="2">
    <source>
        <dbReference type="Proteomes" id="UP000596063"/>
    </source>
</evidence>
<evidence type="ECO:0000313" key="1">
    <source>
        <dbReference type="EMBL" id="QQD17013.1"/>
    </source>
</evidence>
<dbReference type="Gene3D" id="1.25.40.10">
    <property type="entry name" value="Tetratricopeptide repeat domain"/>
    <property type="match status" value="1"/>
</dbReference>
<sequence length="342" mass="37874">MTLAWSASALAAAPEIVVPNGGDVIVYQLPAGTAALKARSTTAQAPLDRVEALLKRFDEQGNPRLLGDVQRLLDSLGPAARDGRFYIYRARLRQSLHQFDDAMVDLKRALKTSEWRHQALLLAFNGELVRGNYQSARRYCGQLAALRDDLYAVSCRAHLDAVGGAADGALTAIKQAMAQALLSQDSQARHWALTTAADIAERAGDDAQAAQLWRLAMRLRPGDRYATGRLCNNLLNQDNATDAVLTLTQGRNDLDTLVVCRARALARQNRGQELAAQLQQRFDEAKWRGEVLHKRTLAEYLLYVADRPAEALQVARDNWQSQREWPDRQLLLAAERASGEQP</sequence>
<dbReference type="Proteomes" id="UP000596063">
    <property type="component" value="Chromosome"/>
</dbReference>